<dbReference type="Pfam" id="PF05707">
    <property type="entry name" value="Zot"/>
    <property type="match status" value="1"/>
</dbReference>
<evidence type="ECO:0000256" key="1">
    <source>
        <dbReference type="SAM" id="MobiDB-lite"/>
    </source>
</evidence>
<sequence length="653" mass="71294">MWFPIAGAGVVWSRWRDAHGASRYERMMRQAELVGDREVLLEWETRDVAEKQRRHDRVMDWVRSPIQFVKAFAVGLVAFTGLLLLLGVVLAIGNDDLSWVLGPIRGVISAIAFTAWFISVYGATMLLLATVGGIVCLWAIGRARTEPPAWAAPVQPDTTVRDVVPDEGAILAALRNLNLPPLTRKFKEGWQPRWVLGTGRDGKGWRTQLELPAGVTVEMINDRRAVLAHNLVRLPVEVWPTEPKRQPGVLDLWVADQGLLTGPVDPYPLLTEGTADYFTGVPVGIDQRGSVVTGKLMASNYGAAGAMGSGKTSLVVNLLLGAMLDPLVDIEVYVMAFNVDYDPMTRRLARLVKGDEDEHIAAAIGALRNLRTEVTERGKILAELGGEETKLTRELAERDPRMRPKVVVFDECQELFRHEQFGEEAKQLAIKVMMKARKCGITLVFVTPAPSADSLPRDLAKTVSHRVCFAIGDHQGNDAILGTGAHKAGITATNLVPGEDVGTAMASGFGPRPGLLRTFYIRREKGIDEITPIVERALAMRDEAGITTTAPMVAEEPAGPDPLTDIAAVIREAGAERMRTQEVLSRLAGRDRGAYGRWTFGDLRDALPDGAKPYKTGGWQQVALSRVVEAIADRTTGSDTDSDDDWEPGEGAQ</sequence>
<dbReference type="SUPFAM" id="SSF52540">
    <property type="entry name" value="P-loop containing nucleoside triphosphate hydrolases"/>
    <property type="match status" value="1"/>
</dbReference>
<feature type="transmembrane region" description="Helical" evidence="2">
    <location>
        <begin position="71"/>
        <end position="93"/>
    </location>
</feature>
<dbReference type="Proteomes" id="UP000820669">
    <property type="component" value="Unassembled WGS sequence"/>
</dbReference>
<dbReference type="EMBL" id="JAAXLA010000072">
    <property type="protein sequence ID" value="NMI01051.1"/>
    <property type="molecule type" value="Genomic_DNA"/>
</dbReference>
<proteinExistence type="predicted"/>
<comment type="caution">
    <text evidence="4">The sequence shown here is derived from an EMBL/GenBank/DDBJ whole genome shotgun (WGS) entry which is preliminary data.</text>
</comment>
<dbReference type="InterPro" id="IPR027417">
    <property type="entry name" value="P-loop_NTPase"/>
</dbReference>
<keyword evidence="4" id="KW-0132">Cell division</keyword>
<feature type="region of interest" description="Disordered" evidence="1">
    <location>
        <begin position="633"/>
        <end position="653"/>
    </location>
</feature>
<evidence type="ECO:0000256" key="2">
    <source>
        <dbReference type="SAM" id="Phobius"/>
    </source>
</evidence>
<evidence type="ECO:0000259" key="3">
    <source>
        <dbReference type="Pfam" id="PF05707"/>
    </source>
</evidence>
<name>A0ABX1SHK3_9PSEU</name>
<keyword evidence="2" id="KW-1133">Transmembrane helix</keyword>
<feature type="domain" description="Zona occludens toxin N-terminal" evidence="3">
    <location>
        <begin position="304"/>
        <end position="464"/>
    </location>
</feature>
<feature type="compositionally biased region" description="Acidic residues" evidence="1">
    <location>
        <begin position="640"/>
        <end position="653"/>
    </location>
</feature>
<feature type="transmembrane region" description="Helical" evidence="2">
    <location>
        <begin position="113"/>
        <end position="140"/>
    </location>
</feature>
<dbReference type="InterPro" id="IPR008900">
    <property type="entry name" value="Zot_N"/>
</dbReference>
<evidence type="ECO:0000313" key="4">
    <source>
        <dbReference type="EMBL" id="NMI01051.1"/>
    </source>
</evidence>
<accession>A0ABX1SHK3</accession>
<keyword evidence="2" id="KW-0812">Transmembrane</keyword>
<dbReference type="Gene3D" id="3.40.50.300">
    <property type="entry name" value="P-loop containing nucleotide triphosphate hydrolases"/>
    <property type="match status" value="1"/>
</dbReference>
<evidence type="ECO:0000313" key="5">
    <source>
        <dbReference type="Proteomes" id="UP000820669"/>
    </source>
</evidence>
<dbReference type="GO" id="GO:0051301">
    <property type="term" value="P:cell division"/>
    <property type="evidence" value="ECO:0007669"/>
    <property type="project" value="UniProtKB-KW"/>
</dbReference>
<gene>
    <name evidence="4" type="ORF">HF526_27655</name>
</gene>
<protein>
    <submittedName>
        <fullName evidence="4">Cell division protein FtsK</fullName>
    </submittedName>
</protein>
<keyword evidence="2" id="KW-0472">Membrane</keyword>
<keyword evidence="5" id="KW-1185">Reference proteome</keyword>
<reference evidence="4 5" key="1">
    <citation type="submission" date="2020-04" db="EMBL/GenBank/DDBJ databases">
        <authorList>
            <person name="Klaysubun C."/>
            <person name="Duangmal K."/>
            <person name="Lipun K."/>
        </authorList>
    </citation>
    <scope>NUCLEOTIDE SEQUENCE [LARGE SCALE GENOMIC DNA]</scope>
    <source>
        <strain evidence="4 5">K10HN5</strain>
    </source>
</reference>
<organism evidence="4 5">
    <name type="scientific">Pseudonocardia acidicola</name>
    <dbReference type="NCBI Taxonomy" id="2724939"/>
    <lineage>
        <taxon>Bacteria</taxon>
        <taxon>Bacillati</taxon>
        <taxon>Actinomycetota</taxon>
        <taxon>Actinomycetes</taxon>
        <taxon>Pseudonocardiales</taxon>
        <taxon>Pseudonocardiaceae</taxon>
        <taxon>Pseudonocardia</taxon>
    </lineage>
</organism>
<keyword evidence="4" id="KW-0131">Cell cycle</keyword>